<dbReference type="EMBL" id="SRLO01000648">
    <property type="protein sequence ID" value="TNN49614.1"/>
    <property type="molecule type" value="Genomic_DNA"/>
</dbReference>
<keyword evidence="3" id="KW-1185">Reference proteome</keyword>
<sequence>MSDRTVAADTPPPEDQLKVQLDTRRSGVRQENSDLYWWAAALIERTFLSLPSDCFLLKALFETRSGFA</sequence>
<dbReference type="Proteomes" id="UP000314294">
    <property type="component" value="Unassembled WGS sequence"/>
</dbReference>
<reference evidence="2 3" key="1">
    <citation type="submission" date="2019-03" db="EMBL/GenBank/DDBJ databases">
        <title>First draft genome of Liparis tanakae, snailfish: a comprehensive survey of snailfish specific genes.</title>
        <authorList>
            <person name="Kim W."/>
            <person name="Song I."/>
            <person name="Jeong J.-H."/>
            <person name="Kim D."/>
            <person name="Kim S."/>
            <person name="Ryu S."/>
            <person name="Song J.Y."/>
            <person name="Lee S.K."/>
        </authorList>
    </citation>
    <scope>NUCLEOTIDE SEQUENCE [LARGE SCALE GENOMIC DNA]</scope>
    <source>
        <tissue evidence="2">Muscle</tissue>
    </source>
</reference>
<gene>
    <name evidence="2" type="ORF">EYF80_040172</name>
</gene>
<accession>A0A4Z2G9U9</accession>
<name>A0A4Z2G9U9_9TELE</name>
<feature type="region of interest" description="Disordered" evidence="1">
    <location>
        <begin position="1"/>
        <end position="20"/>
    </location>
</feature>
<proteinExistence type="predicted"/>
<evidence type="ECO:0000313" key="3">
    <source>
        <dbReference type="Proteomes" id="UP000314294"/>
    </source>
</evidence>
<protein>
    <submittedName>
        <fullName evidence="2">Uncharacterized protein</fullName>
    </submittedName>
</protein>
<evidence type="ECO:0000256" key="1">
    <source>
        <dbReference type="SAM" id="MobiDB-lite"/>
    </source>
</evidence>
<comment type="caution">
    <text evidence="2">The sequence shown here is derived from an EMBL/GenBank/DDBJ whole genome shotgun (WGS) entry which is preliminary data.</text>
</comment>
<organism evidence="2 3">
    <name type="scientific">Liparis tanakae</name>
    <name type="common">Tanaka's snailfish</name>
    <dbReference type="NCBI Taxonomy" id="230148"/>
    <lineage>
        <taxon>Eukaryota</taxon>
        <taxon>Metazoa</taxon>
        <taxon>Chordata</taxon>
        <taxon>Craniata</taxon>
        <taxon>Vertebrata</taxon>
        <taxon>Euteleostomi</taxon>
        <taxon>Actinopterygii</taxon>
        <taxon>Neopterygii</taxon>
        <taxon>Teleostei</taxon>
        <taxon>Neoteleostei</taxon>
        <taxon>Acanthomorphata</taxon>
        <taxon>Eupercaria</taxon>
        <taxon>Perciformes</taxon>
        <taxon>Cottioidei</taxon>
        <taxon>Cottales</taxon>
        <taxon>Liparidae</taxon>
        <taxon>Liparis</taxon>
    </lineage>
</organism>
<dbReference type="AlphaFoldDB" id="A0A4Z2G9U9"/>
<evidence type="ECO:0000313" key="2">
    <source>
        <dbReference type="EMBL" id="TNN49614.1"/>
    </source>
</evidence>